<dbReference type="KEGG" id="siw:GH266_16675"/>
<accession>A0A857CAU1</accession>
<keyword evidence="4" id="KW-0804">Transcription</keyword>
<evidence type="ECO:0000313" key="7">
    <source>
        <dbReference type="Proteomes" id="UP000435648"/>
    </source>
</evidence>
<evidence type="ECO:0000256" key="1">
    <source>
        <dbReference type="ARBA" id="ARBA00009437"/>
    </source>
</evidence>
<organism evidence="6 7">
    <name type="scientific">Stappia indica</name>
    <dbReference type="NCBI Taxonomy" id="538381"/>
    <lineage>
        <taxon>Bacteria</taxon>
        <taxon>Pseudomonadati</taxon>
        <taxon>Pseudomonadota</taxon>
        <taxon>Alphaproteobacteria</taxon>
        <taxon>Hyphomicrobiales</taxon>
        <taxon>Stappiaceae</taxon>
        <taxon>Stappia</taxon>
    </lineage>
</organism>
<dbReference type="OrthoDB" id="9798121at2"/>
<dbReference type="Pfam" id="PF00126">
    <property type="entry name" value="HTH_1"/>
    <property type="match status" value="1"/>
</dbReference>
<dbReference type="AlphaFoldDB" id="A0A857CAU1"/>
<dbReference type="InterPro" id="IPR058163">
    <property type="entry name" value="LysR-type_TF_proteobact-type"/>
</dbReference>
<dbReference type="SUPFAM" id="SSF53850">
    <property type="entry name" value="Periplasmic binding protein-like II"/>
    <property type="match status" value="1"/>
</dbReference>
<evidence type="ECO:0000313" key="6">
    <source>
        <dbReference type="EMBL" id="QGZ35978.1"/>
    </source>
</evidence>
<dbReference type="PANTHER" id="PTHR30537:SF3">
    <property type="entry name" value="TRANSCRIPTIONAL REGULATORY PROTEIN"/>
    <property type="match status" value="1"/>
</dbReference>
<dbReference type="Gene3D" id="1.10.10.10">
    <property type="entry name" value="Winged helix-like DNA-binding domain superfamily/Winged helix DNA-binding domain"/>
    <property type="match status" value="1"/>
</dbReference>
<protein>
    <submittedName>
        <fullName evidence="6">LysR family transcriptional regulator</fullName>
    </submittedName>
</protein>
<dbReference type="PRINTS" id="PR00039">
    <property type="entry name" value="HTHLYSR"/>
</dbReference>
<dbReference type="Gene3D" id="3.40.190.290">
    <property type="match status" value="1"/>
</dbReference>
<keyword evidence="3" id="KW-0238">DNA-binding</keyword>
<dbReference type="Proteomes" id="UP000435648">
    <property type="component" value="Chromosome"/>
</dbReference>
<feature type="domain" description="HTH lysR-type" evidence="5">
    <location>
        <begin position="9"/>
        <end position="66"/>
    </location>
</feature>
<comment type="similarity">
    <text evidence="1">Belongs to the LysR transcriptional regulatory family.</text>
</comment>
<dbReference type="RefSeq" id="WP_158194831.1">
    <property type="nucleotide sequence ID" value="NZ_CP046908.1"/>
</dbReference>
<keyword evidence="2" id="KW-0805">Transcription regulation</keyword>
<dbReference type="GO" id="GO:0003700">
    <property type="term" value="F:DNA-binding transcription factor activity"/>
    <property type="evidence" value="ECO:0007669"/>
    <property type="project" value="InterPro"/>
</dbReference>
<evidence type="ECO:0000256" key="2">
    <source>
        <dbReference type="ARBA" id="ARBA00023015"/>
    </source>
</evidence>
<dbReference type="GO" id="GO:0006351">
    <property type="term" value="P:DNA-templated transcription"/>
    <property type="evidence" value="ECO:0007669"/>
    <property type="project" value="TreeGrafter"/>
</dbReference>
<reference evidence="6 7" key="1">
    <citation type="submission" date="2019-12" db="EMBL/GenBank/DDBJ databases">
        <title>The genome of Stappia indica PHM037.</title>
        <authorList>
            <person name="Kacar D."/>
            <person name="Galan B."/>
            <person name="Canedo L."/>
            <person name="Rodriguez P."/>
            <person name="de la Calle F."/>
            <person name="Garcia J.L."/>
        </authorList>
    </citation>
    <scope>NUCLEOTIDE SEQUENCE [LARGE SCALE GENOMIC DNA]</scope>
    <source>
        <strain evidence="6 7">PHM037</strain>
    </source>
</reference>
<dbReference type="SUPFAM" id="SSF46785">
    <property type="entry name" value="Winged helix' DNA-binding domain"/>
    <property type="match status" value="1"/>
</dbReference>
<dbReference type="GO" id="GO:0043565">
    <property type="term" value="F:sequence-specific DNA binding"/>
    <property type="evidence" value="ECO:0007669"/>
    <property type="project" value="TreeGrafter"/>
</dbReference>
<evidence type="ECO:0000256" key="4">
    <source>
        <dbReference type="ARBA" id="ARBA00023163"/>
    </source>
</evidence>
<dbReference type="Pfam" id="PF03466">
    <property type="entry name" value="LysR_substrate"/>
    <property type="match status" value="1"/>
</dbReference>
<dbReference type="EMBL" id="CP046908">
    <property type="protein sequence ID" value="QGZ35978.1"/>
    <property type="molecule type" value="Genomic_DNA"/>
</dbReference>
<evidence type="ECO:0000256" key="3">
    <source>
        <dbReference type="ARBA" id="ARBA00023125"/>
    </source>
</evidence>
<name>A0A857CAU1_9HYPH</name>
<gene>
    <name evidence="6" type="ORF">GH266_16675</name>
</gene>
<proteinExistence type="inferred from homology"/>
<evidence type="ECO:0000259" key="5">
    <source>
        <dbReference type="PROSITE" id="PS50931"/>
    </source>
</evidence>
<dbReference type="InterPro" id="IPR005119">
    <property type="entry name" value="LysR_subst-bd"/>
</dbReference>
<dbReference type="InterPro" id="IPR000847">
    <property type="entry name" value="LysR_HTH_N"/>
</dbReference>
<dbReference type="PANTHER" id="PTHR30537">
    <property type="entry name" value="HTH-TYPE TRANSCRIPTIONAL REGULATOR"/>
    <property type="match status" value="1"/>
</dbReference>
<sequence length="298" mass="32348">MKQRARATFDWNRLRAFLVTAEEGSLSAAARALGLAQPTLGRQVAALEEELGVALFERVGRSLSLTRSGLELLEHARAMGEAAGRVSLAASGRVEAVAGEVTVTASDVISAWLLPPVLERLRQAAPGLSLEIVATNSLRDIRRREADIAIRHVEPQDGELIARRMPDMQARLYASRDLIARRGGPPHDAAALSAWPFVGFERSDRFRLALNALGLSLTQGSFPLASENGVVAWHYVRAGLGVGAMIEEVARLSPEVECVLPELPAIPVPVFLVTHRELRTSRRIRIVFDHITALLAGD</sequence>
<dbReference type="PROSITE" id="PS50931">
    <property type="entry name" value="HTH_LYSR"/>
    <property type="match status" value="1"/>
</dbReference>
<dbReference type="InterPro" id="IPR036388">
    <property type="entry name" value="WH-like_DNA-bd_sf"/>
</dbReference>
<dbReference type="InterPro" id="IPR036390">
    <property type="entry name" value="WH_DNA-bd_sf"/>
</dbReference>
<dbReference type="FunFam" id="1.10.10.10:FF:000001">
    <property type="entry name" value="LysR family transcriptional regulator"/>
    <property type="match status" value="1"/>
</dbReference>